<feature type="transmembrane region" description="Helical" evidence="10">
    <location>
        <begin position="392"/>
        <end position="414"/>
    </location>
</feature>
<dbReference type="GO" id="GO:0034220">
    <property type="term" value="P:monoatomic ion transmembrane transport"/>
    <property type="evidence" value="ECO:0007669"/>
    <property type="project" value="UniProtKB-KW"/>
</dbReference>
<dbReference type="GO" id="GO:0015743">
    <property type="term" value="P:malate transport"/>
    <property type="evidence" value="ECO:0007669"/>
    <property type="project" value="InterPro"/>
</dbReference>
<feature type="transmembrane region" description="Helical" evidence="10">
    <location>
        <begin position="360"/>
        <end position="380"/>
    </location>
</feature>
<feature type="transmembrane region" description="Helical" evidence="10">
    <location>
        <begin position="334"/>
        <end position="353"/>
    </location>
</feature>
<proteinExistence type="inferred from homology"/>
<keyword evidence="7 10" id="KW-0472">Membrane</keyword>
<evidence type="ECO:0000256" key="9">
    <source>
        <dbReference type="SAM" id="MobiDB-lite"/>
    </source>
</evidence>
<dbReference type="AlphaFoldDB" id="A0A8S9JVX3"/>
<feature type="region of interest" description="Disordered" evidence="9">
    <location>
        <begin position="652"/>
        <end position="694"/>
    </location>
</feature>
<comment type="similarity">
    <text evidence="2">Belongs to the aromatic acid exporter (TC 2.A.85) family.</text>
</comment>
<comment type="subcellular location">
    <subcellularLocation>
        <location evidence="1">Membrane</location>
        <topology evidence="1">Multi-pass membrane protein</topology>
    </subcellularLocation>
</comment>
<name>A0A8S9JVX3_BRACR</name>
<feature type="region of interest" description="Disordered" evidence="9">
    <location>
        <begin position="1"/>
        <end position="29"/>
    </location>
</feature>
<evidence type="ECO:0000256" key="4">
    <source>
        <dbReference type="ARBA" id="ARBA00022692"/>
    </source>
</evidence>
<feature type="transmembrane region" description="Helical" evidence="10">
    <location>
        <begin position="307"/>
        <end position="328"/>
    </location>
</feature>
<dbReference type="Pfam" id="PF11744">
    <property type="entry name" value="ALMT"/>
    <property type="match status" value="1"/>
</dbReference>
<evidence type="ECO:0000313" key="11">
    <source>
        <dbReference type="EMBL" id="KAF2585939.1"/>
    </source>
</evidence>
<keyword evidence="5 10" id="KW-1133">Transmembrane helix</keyword>
<gene>
    <name evidence="11" type="ORF">F2Q70_00037482</name>
</gene>
<protein>
    <recommendedName>
        <fullName evidence="12">Aluminum-activated malate transporter</fullName>
    </recommendedName>
</protein>
<evidence type="ECO:0000256" key="5">
    <source>
        <dbReference type="ARBA" id="ARBA00022989"/>
    </source>
</evidence>
<dbReference type="EMBL" id="QGKY02000246">
    <property type="protein sequence ID" value="KAF2585939.1"/>
    <property type="molecule type" value="Genomic_DNA"/>
</dbReference>
<dbReference type="InterPro" id="IPR020966">
    <property type="entry name" value="ALMT"/>
</dbReference>
<keyword evidence="4 10" id="KW-0812">Transmembrane</keyword>
<dbReference type="GO" id="GO:0016020">
    <property type="term" value="C:membrane"/>
    <property type="evidence" value="ECO:0007669"/>
    <property type="project" value="UniProtKB-SubCell"/>
</dbReference>
<evidence type="ECO:0000256" key="8">
    <source>
        <dbReference type="ARBA" id="ARBA00023303"/>
    </source>
</evidence>
<evidence type="ECO:0008006" key="12">
    <source>
        <dbReference type="Google" id="ProtNLM"/>
    </source>
</evidence>
<sequence>MASNGTLASPSSQSDKLQDPPPVALDSSSAPLGVELPILRGCDTDIVAPLCTEAQASQIISASHLPTVEANVTSGSTTSNQFVPSLGSWEKPLIFVPPTTPPVPSTPTEFDKTLVGNQLASLWPTLNDGIVNKQDKNKHPNRSLQVPLEKLPLPELKADGSLRSPWAARLGPQSRNLFRATSPTYRLDGTPESVVPSPSPSTQKVVTEQESLPATNLACEVPKISNQFSALDVLPVSSESEETINEKAATNSGLGLAQDQETPFVAPNVSTESPGNNSLSGMWAILTVVVVSEFTVGGTLSKGLNRGFATLIAGALGVGAVHLARFCGDKGEPIVLGIFVFSLGAAATFSRFFPRIKQRYDYGALIFILTFSMVAVSGYRTDEILVMAYQRLSTILIGGTICILVSIFVFPVWAGEDLHKMIANNIIKLANSLEGFEGEYFPSSEKTSKETNSCVQQYKSILTSKSTEDTLANLARWEPGHGRFRLRHPWTKYLKIAGLVRQCAFHFEFLNGYVLSDVKIPQDFISKIQEPCSIMSREACEALKAIAKSIKTMKRDSVCVNAYIENSKNAIQNLRIALKTSSPETEKDLLEIIPGVTMASILIEIVNYVEKISEAVEEFTGLAHFKETPDPKVSPELGQHQLLHRGSVKPVLEGDSEEENNSSPHVVINVHDEQPPTTSEKKVSGVQKTRVGVV</sequence>
<evidence type="ECO:0000256" key="10">
    <source>
        <dbReference type="SAM" id="Phobius"/>
    </source>
</evidence>
<keyword evidence="8" id="KW-0407">Ion channel</keyword>
<keyword evidence="3" id="KW-0813">Transport</keyword>
<feature type="compositionally biased region" description="Basic and acidic residues" evidence="9">
    <location>
        <begin position="670"/>
        <end position="683"/>
    </location>
</feature>
<dbReference type="PANTHER" id="PTHR31086">
    <property type="entry name" value="ALUMINUM-ACTIVATED MALATE TRANSPORTER 10"/>
    <property type="match status" value="1"/>
</dbReference>
<organism evidence="11">
    <name type="scientific">Brassica cretica</name>
    <name type="common">Mustard</name>
    <dbReference type="NCBI Taxonomy" id="69181"/>
    <lineage>
        <taxon>Eukaryota</taxon>
        <taxon>Viridiplantae</taxon>
        <taxon>Streptophyta</taxon>
        <taxon>Embryophyta</taxon>
        <taxon>Tracheophyta</taxon>
        <taxon>Spermatophyta</taxon>
        <taxon>Magnoliopsida</taxon>
        <taxon>eudicotyledons</taxon>
        <taxon>Gunneridae</taxon>
        <taxon>Pentapetalae</taxon>
        <taxon>rosids</taxon>
        <taxon>malvids</taxon>
        <taxon>Brassicales</taxon>
        <taxon>Brassicaceae</taxon>
        <taxon>Brassiceae</taxon>
        <taxon>Brassica</taxon>
    </lineage>
</organism>
<evidence type="ECO:0000256" key="3">
    <source>
        <dbReference type="ARBA" id="ARBA00022448"/>
    </source>
</evidence>
<comment type="caution">
    <text evidence="11">The sequence shown here is derived from an EMBL/GenBank/DDBJ whole genome shotgun (WGS) entry which is preliminary data.</text>
</comment>
<feature type="compositionally biased region" description="Polar residues" evidence="9">
    <location>
        <begin position="1"/>
        <end position="15"/>
    </location>
</feature>
<keyword evidence="6" id="KW-0406">Ion transport</keyword>
<accession>A0A8S9JVX3</accession>
<evidence type="ECO:0000256" key="7">
    <source>
        <dbReference type="ARBA" id="ARBA00023136"/>
    </source>
</evidence>
<evidence type="ECO:0000256" key="1">
    <source>
        <dbReference type="ARBA" id="ARBA00004141"/>
    </source>
</evidence>
<evidence type="ECO:0000256" key="6">
    <source>
        <dbReference type="ARBA" id="ARBA00023065"/>
    </source>
</evidence>
<reference evidence="11" key="1">
    <citation type="submission" date="2019-12" db="EMBL/GenBank/DDBJ databases">
        <title>Genome sequencing and annotation of Brassica cretica.</title>
        <authorList>
            <person name="Studholme D.J."/>
            <person name="Sarris P.F."/>
        </authorList>
    </citation>
    <scope>NUCLEOTIDE SEQUENCE</scope>
    <source>
        <strain evidence="11">PFS-102/07</strain>
        <tissue evidence="11">Leaf</tissue>
    </source>
</reference>
<evidence type="ECO:0000256" key="2">
    <source>
        <dbReference type="ARBA" id="ARBA00007079"/>
    </source>
</evidence>